<dbReference type="InterPro" id="IPR012890">
    <property type="entry name" value="GCFC2-like"/>
</dbReference>
<dbReference type="EMBL" id="QKKF02016619">
    <property type="protein sequence ID" value="RZF41649.1"/>
    <property type="molecule type" value="Genomic_DNA"/>
</dbReference>
<feature type="domain" description="GCF C-terminal" evidence="4">
    <location>
        <begin position="8"/>
        <end position="121"/>
    </location>
</feature>
<evidence type="ECO:0000313" key="5">
    <source>
        <dbReference type="EMBL" id="RZF41649.1"/>
    </source>
</evidence>
<gene>
    <name evidence="5" type="ORF">LSTR_LSTR017460</name>
</gene>
<reference evidence="5 6" key="1">
    <citation type="journal article" date="2017" name="Gigascience">
        <title>Genome sequence of the small brown planthopper, Laodelphax striatellus.</title>
        <authorList>
            <person name="Zhu J."/>
            <person name="Jiang F."/>
            <person name="Wang X."/>
            <person name="Yang P."/>
            <person name="Bao Y."/>
            <person name="Zhao W."/>
            <person name="Wang W."/>
            <person name="Lu H."/>
            <person name="Wang Q."/>
            <person name="Cui N."/>
            <person name="Li J."/>
            <person name="Chen X."/>
            <person name="Luo L."/>
            <person name="Yu J."/>
            <person name="Kang L."/>
            <person name="Cui F."/>
        </authorList>
    </citation>
    <scope>NUCLEOTIDE SEQUENCE [LARGE SCALE GENOMIC DNA]</scope>
    <source>
        <strain evidence="5">Lst14</strain>
    </source>
</reference>
<dbReference type="GO" id="GO:0005634">
    <property type="term" value="C:nucleus"/>
    <property type="evidence" value="ECO:0007669"/>
    <property type="project" value="UniProtKB-SubCell"/>
</dbReference>
<dbReference type="SMR" id="A0A482X6Y7"/>
<dbReference type="GO" id="GO:0003677">
    <property type="term" value="F:DNA binding"/>
    <property type="evidence" value="ECO:0007669"/>
    <property type="project" value="InterPro"/>
</dbReference>
<evidence type="ECO:0000256" key="2">
    <source>
        <dbReference type="ARBA" id="ARBA00010801"/>
    </source>
</evidence>
<name>A0A482X6Y7_LAOST</name>
<organism evidence="5 6">
    <name type="scientific">Laodelphax striatellus</name>
    <name type="common">Small brown planthopper</name>
    <name type="synonym">Delphax striatella</name>
    <dbReference type="NCBI Taxonomy" id="195883"/>
    <lineage>
        <taxon>Eukaryota</taxon>
        <taxon>Metazoa</taxon>
        <taxon>Ecdysozoa</taxon>
        <taxon>Arthropoda</taxon>
        <taxon>Hexapoda</taxon>
        <taxon>Insecta</taxon>
        <taxon>Pterygota</taxon>
        <taxon>Neoptera</taxon>
        <taxon>Paraneoptera</taxon>
        <taxon>Hemiptera</taxon>
        <taxon>Auchenorrhyncha</taxon>
        <taxon>Fulgoroidea</taxon>
        <taxon>Delphacidae</taxon>
        <taxon>Criomorphinae</taxon>
        <taxon>Laodelphax</taxon>
    </lineage>
</organism>
<dbReference type="GO" id="GO:0000398">
    <property type="term" value="P:mRNA splicing, via spliceosome"/>
    <property type="evidence" value="ECO:0007669"/>
    <property type="project" value="InterPro"/>
</dbReference>
<proteinExistence type="inferred from homology"/>
<sequence>MCVFMFSELVEASYDPISTSQSLSLVQILSNLIQYYPTLNPESKNLNTLLNTIVLKLRNAIENDVFIPIYPKQMMEGRMNYFFQRQFAMGVKLLSNIVRWQGIVSDEIVFELALDALLNRYLLLAIRISDPFQAAAKCYMVILTILKIEFSILVTKLEQ</sequence>
<evidence type="ECO:0000259" key="4">
    <source>
        <dbReference type="Pfam" id="PF07842"/>
    </source>
</evidence>
<dbReference type="InterPro" id="IPR022783">
    <property type="entry name" value="GCFC_dom"/>
</dbReference>
<dbReference type="OrthoDB" id="429427at2759"/>
<evidence type="ECO:0000256" key="1">
    <source>
        <dbReference type="ARBA" id="ARBA00004123"/>
    </source>
</evidence>
<dbReference type="InParanoid" id="A0A482X6Y7"/>
<keyword evidence="6" id="KW-1185">Reference proteome</keyword>
<evidence type="ECO:0000256" key="3">
    <source>
        <dbReference type="ARBA" id="ARBA00023242"/>
    </source>
</evidence>
<comment type="caution">
    <text evidence="5">The sequence shown here is derived from an EMBL/GenBank/DDBJ whole genome shotgun (WGS) entry which is preliminary data.</text>
</comment>
<dbReference type="Pfam" id="PF07842">
    <property type="entry name" value="GCFC"/>
    <property type="match status" value="1"/>
</dbReference>
<comment type="subcellular location">
    <subcellularLocation>
        <location evidence="1">Nucleus</location>
    </subcellularLocation>
</comment>
<comment type="similarity">
    <text evidence="2">Belongs to the GCF family.</text>
</comment>
<dbReference type="PANTHER" id="PTHR12214">
    <property type="entry name" value="GC-RICH SEQUENCE DNA-BINDING FACTOR"/>
    <property type="match status" value="1"/>
</dbReference>
<accession>A0A482X6Y7</accession>
<dbReference type="STRING" id="195883.A0A482X6Y7"/>
<protein>
    <recommendedName>
        <fullName evidence="4">GCF C-terminal domain-containing protein</fullName>
    </recommendedName>
</protein>
<dbReference type="Proteomes" id="UP000291343">
    <property type="component" value="Unassembled WGS sequence"/>
</dbReference>
<evidence type="ECO:0000313" key="6">
    <source>
        <dbReference type="Proteomes" id="UP000291343"/>
    </source>
</evidence>
<dbReference type="PANTHER" id="PTHR12214:SF0">
    <property type="entry name" value="LD29489P"/>
    <property type="match status" value="1"/>
</dbReference>
<dbReference type="AlphaFoldDB" id="A0A482X6Y7"/>
<keyword evidence="3" id="KW-0539">Nucleus</keyword>